<evidence type="ECO:0000313" key="2">
    <source>
        <dbReference type="EMBL" id="AKC96158.1"/>
    </source>
</evidence>
<dbReference type="InterPro" id="IPR010390">
    <property type="entry name" value="ABC-2_transporter-like"/>
</dbReference>
<keyword evidence="1" id="KW-0812">Transmembrane</keyword>
<accession>A0A0E3UVC8</accession>
<dbReference type="AlphaFoldDB" id="A0A0E3UVC8"/>
<keyword evidence="3" id="KW-1185">Reference proteome</keyword>
<dbReference type="EMBL" id="CP011280">
    <property type="protein sequence ID" value="AKC96158.1"/>
    <property type="molecule type" value="Genomic_DNA"/>
</dbReference>
<keyword evidence="1" id="KW-0472">Membrane</keyword>
<evidence type="ECO:0000256" key="1">
    <source>
        <dbReference type="SAM" id="Phobius"/>
    </source>
</evidence>
<organism evidence="2 3">
    <name type="scientific">Sneathia vaginalis</name>
    <dbReference type="NCBI Taxonomy" id="187101"/>
    <lineage>
        <taxon>Bacteria</taxon>
        <taxon>Fusobacteriati</taxon>
        <taxon>Fusobacteriota</taxon>
        <taxon>Fusobacteriia</taxon>
        <taxon>Fusobacteriales</taxon>
        <taxon>Leptotrichiaceae</taxon>
        <taxon>Sneathia</taxon>
    </lineage>
</organism>
<feature type="transmembrane region" description="Helical" evidence="1">
    <location>
        <begin position="193"/>
        <end position="212"/>
    </location>
</feature>
<dbReference type="Proteomes" id="UP000033103">
    <property type="component" value="Chromosome"/>
</dbReference>
<gene>
    <name evidence="2" type="ORF">VC03_04705</name>
</gene>
<evidence type="ECO:0008006" key="4">
    <source>
        <dbReference type="Google" id="ProtNLM"/>
    </source>
</evidence>
<reference evidence="2 3" key="1">
    <citation type="journal article" date="2012" name="BMC Genomics">
        <title>Genomic sequence analysis and characterization of Sneathia amnii sp. nov.</title>
        <authorList>
            <consortium name="Vaginal Microbiome Consortium (additional members)"/>
            <person name="Harwich M.D.Jr."/>
            <person name="Serrano M.G."/>
            <person name="Fettweis J.M."/>
            <person name="Alves J.M."/>
            <person name="Reimers M.A."/>
            <person name="Buck G.A."/>
            <person name="Jefferson K.K."/>
        </authorList>
    </citation>
    <scope>NUCLEOTIDE SEQUENCE [LARGE SCALE GENOMIC DNA]</scope>
    <source>
        <strain evidence="2 3">SN35</strain>
    </source>
</reference>
<dbReference type="Pfam" id="PF06182">
    <property type="entry name" value="ABC2_membrane_6"/>
    <property type="match status" value="1"/>
</dbReference>
<protein>
    <recommendedName>
        <fullName evidence="4">ABC transporter permease</fullName>
    </recommendedName>
</protein>
<keyword evidence="1" id="KW-1133">Transmembrane helix</keyword>
<dbReference type="PANTHER" id="PTHR36833:SF1">
    <property type="entry name" value="INTEGRAL MEMBRANE TRANSPORT PROTEIN"/>
    <property type="match status" value="1"/>
</dbReference>
<dbReference type="KEGG" id="sns:VC03_04705"/>
<dbReference type="HOGENOM" id="CLU_071040_1_1_0"/>
<feature type="transmembrane region" description="Helical" evidence="1">
    <location>
        <begin position="224"/>
        <end position="243"/>
    </location>
</feature>
<feature type="transmembrane region" description="Helical" evidence="1">
    <location>
        <begin position="137"/>
        <end position="166"/>
    </location>
</feature>
<feature type="transmembrane region" description="Helical" evidence="1">
    <location>
        <begin position="15"/>
        <end position="40"/>
    </location>
</feature>
<evidence type="ECO:0000313" key="3">
    <source>
        <dbReference type="Proteomes" id="UP000033103"/>
    </source>
</evidence>
<dbReference type="PATRIC" id="fig|1069640.6.peg.931"/>
<dbReference type="PANTHER" id="PTHR36833">
    <property type="entry name" value="SLR0610 PROTEIN-RELATED"/>
    <property type="match status" value="1"/>
</dbReference>
<dbReference type="STRING" id="187101.VC03_04705"/>
<sequence length="255" mass="29503">MIRFKYSFKIFSNSLVNFFIGVTAFLLIQISGLFFISIIFKQTPEIAGFNLNQMIALYGFSQITRGLDHFYSDYLWFFASNGVISGTYDKYLTRPLNPLFQIIIETVQFDALGEIITGFALYIYSLKALNISFSYTILVKTIFFIVIACIIYTSIKIIGTTFAFFIKRSFTVLRAIYSVSDFAKYPITIYPKVMQMILTYILAYGFTAYYPIKYILLEPMKIKDFVSIIFLIVILIVFTSIFWKEGEKRYESSGS</sequence>
<proteinExistence type="predicted"/>
<name>A0A0E3UVC8_9FUSO</name>